<proteinExistence type="predicted"/>
<organism evidence="1 2">
    <name type="scientific">Strongylus vulgaris</name>
    <name type="common">Blood worm</name>
    <dbReference type="NCBI Taxonomy" id="40348"/>
    <lineage>
        <taxon>Eukaryota</taxon>
        <taxon>Metazoa</taxon>
        <taxon>Ecdysozoa</taxon>
        <taxon>Nematoda</taxon>
        <taxon>Chromadorea</taxon>
        <taxon>Rhabditida</taxon>
        <taxon>Rhabditina</taxon>
        <taxon>Rhabditomorpha</taxon>
        <taxon>Strongyloidea</taxon>
        <taxon>Strongylidae</taxon>
        <taxon>Strongylus</taxon>
    </lineage>
</organism>
<protein>
    <submittedName>
        <fullName evidence="1">Uncharacterized protein</fullName>
    </submittedName>
</protein>
<keyword evidence="2" id="KW-1185">Reference proteome</keyword>
<dbReference type="OrthoDB" id="338970at2759"/>
<accession>A0A3P7JG07</accession>
<evidence type="ECO:0000313" key="1">
    <source>
        <dbReference type="EMBL" id="VDM84530.1"/>
    </source>
</evidence>
<sequence>MSVSRPLAGGGQGYQHSPSRRHDALYYYFSRLVAPIWNHAICRIRNGVEVLSLWSTANSFDLTAISASMDPSILPALAGRSFCHLACDGQHLSGDLIRAMIK</sequence>
<dbReference type="AlphaFoldDB" id="A0A3P7JG07"/>
<evidence type="ECO:0000313" key="2">
    <source>
        <dbReference type="Proteomes" id="UP000270094"/>
    </source>
</evidence>
<reference evidence="1 2" key="1">
    <citation type="submission" date="2018-11" db="EMBL/GenBank/DDBJ databases">
        <authorList>
            <consortium name="Pathogen Informatics"/>
        </authorList>
    </citation>
    <scope>NUCLEOTIDE SEQUENCE [LARGE SCALE GENOMIC DNA]</scope>
</reference>
<name>A0A3P7JG07_STRVU</name>
<dbReference type="Proteomes" id="UP000270094">
    <property type="component" value="Unassembled WGS sequence"/>
</dbReference>
<gene>
    <name evidence="1" type="ORF">SVUK_LOCUS19528</name>
</gene>
<dbReference type="EMBL" id="UYYB01130853">
    <property type="protein sequence ID" value="VDM84530.1"/>
    <property type="molecule type" value="Genomic_DNA"/>
</dbReference>
<dbReference type="Gene3D" id="1.20.58.1780">
    <property type="match status" value="2"/>
</dbReference>